<gene>
    <name evidence="4" type="ORF">O3G_MSEX013927</name>
</gene>
<dbReference type="PANTHER" id="PTHR12236">
    <property type="entry name" value="STRUCTURAL CONTITUENT OF CUTICLE"/>
    <property type="match status" value="1"/>
</dbReference>
<dbReference type="Pfam" id="PF00379">
    <property type="entry name" value="Chitin_bind_4"/>
    <property type="match status" value="1"/>
</dbReference>
<dbReference type="InterPro" id="IPR051217">
    <property type="entry name" value="Insect_Cuticle_Struc_Prot"/>
</dbReference>
<keyword evidence="1 3" id="KW-0193">Cuticle</keyword>
<evidence type="ECO:0000256" key="1">
    <source>
        <dbReference type="ARBA" id="ARBA00022460"/>
    </source>
</evidence>
<evidence type="ECO:0000313" key="4">
    <source>
        <dbReference type="EMBL" id="KAG6463543.1"/>
    </source>
</evidence>
<name>A0A921ZTC6_MANSE</name>
<dbReference type="GO" id="GO:0031012">
    <property type="term" value="C:extracellular matrix"/>
    <property type="evidence" value="ECO:0007669"/>
    <property type="project" value="TreeGrafter"/>
</dbReference>
<reference evidence="4" key="1">
    <citation type="journal article" date="2016" name="Insect Biochem. Mol. Biol.">
        <title>Multifaceted biological insights from a draft genome sequence of the tobacco hornworm moth, Manduca sexta.</title>
        <authorList>
            <person name="Kanost M.R."/>
            <person name="Arrese E.L."/>
            <person name="Cao X."/>
            <person name="Chen Y.R."/>
            <person name="Chellapilla S."/>
            <person name="Goldsmith M.R."/>
            <person name="Grosse-Wilde E."/>
            <person name="Heckel D.G."/>
            <person name="Herndon N."/>
            <person name="Jiang H."/>
            <person name="Papanicolaou A."/>
            <person name="Qu J."/>
            <person name="Soulages J.L."/>
            <person name="Vogel H."/>
            <person name="Walters J."/>
            <person name="Waterhouse R.M."/>
            <person name="Ahn S.J."/>
            <person name="Almeida F.C."/>
            <person name="An C."/>
            <person name="Aqrawi P."/>
            <person name="Bretschneider A."/>
            <person name="Bryant W.B."/>
            <person name="Bucks S."/>
            <person name="Chao H."/>
            <person name="Chevignon G."/>
            <person name="Christen J.M."/>
            <person name="Clarke D.F."/>
            <person name="Dittmer N.T."/>
            <person name="Ferguson L.C.F."/>
            <person name="Garavelou S."/>
            <person name="Gordon K.H.J."/>
            <person name="Gunaratna R.T."/>
            <person name="Han Y."/>
            <person name="Hauser F."/>
            <person name="He Y."/>
            <person name="Heidel-Fischer H."/>
            <person name="Hirsh A."/>
            <person name="Hu Y."/>
            <person name="Jiang H."/>
            <person name="Kalra D."/>
            <person name="Klinner C."/>
            <person name="Konig C."/>
            <person name="Kovar C."/>
            <person name="Kroll A.R."/>
            <person name="Kuwar S.S."/>
            <person name="Lee S.L."/>
            <person name="Lehman R."/>
            <person name="Li K."/>
            <person name="Li Z."/>
            <person name="Liang H."/>
            <person name="Lovelace S."/>
            <person name="Lu Z."/>
            <person name="Mansfield J.H."/>
            <person name="McCulloch K.J."/>
            <person name="Mathew T."/>
            <person name="Morton B."/>
            <person name="Muzny D.M."/>
            <person name="Neunemann D."/>
            <person name="Ongeri F."/>
            <person name="Pauchet Y."/>
            <person name="Pu L.L."/>
            <person name="Pyrousis I."/>
            <person name="Rao X.J."/>
            <person name="Redding A."/>
            <person name="Roesel C."/>
            <person name="Sanchez-Gracia A."/>
            <person name="Schaack S."/>
            <person name="Shukla A."/>
            <person name="Tetreau G."/>
            <person name="Wang Y."/>
            <person name="Xiong G.H."/>
            <person name="Traut W."/>
            <person name="Walsh T.K."/>
            <person name="Worley K.C."/>
            <person name="Wu D."/>
            <person name="Wu W."/>
            <person name="Wu Y.Q."/>
            <person name="Zhang X."/>
            <person name="Zou Z."/>
            <person name="Zucker H."/>
            <person name="Briscoe A.D."/>
            <person name="Burmester T."/>
            <person name="Clem R.J."/>
            <person name="Feyereisen R."/>
            <person name="Grimmelikhuijzen C.J.P."/>
            <person name="Hamodrakas S.J."/>
            <person name="Hansson B.S."/>
            <person name="Huguet E."/>
            <person name="Jermiin L.S."/>
            <person name="Lan Q."/>
            <person name="Lehman H.K."/>
            <person name="Lorenzen M."/>
            <person name="Merzendorfer H."/>
            <person name="Michalopoulos I."/>
            <person name="Morton D.B."/>
            <person name="Muthukrishnan S."/>
            <person name="Oakeshott J.G."/>
            <person name="Palmer W."/>
            <person name="Park Y."/>
            <person name="Passarelli A.L."/>
            <person name="Rozas J."/>
            <person name="Schwartz L.M."/>
            <person name="Smith W."/>
            <person name="Southgate A."/>
            <person name="Vilcinskas A."/>
            <person name="Vogt R."/>
            <person name="Wang P."/>
            <person name="Werren J."/>
            <person name="Yu X.Q."/>
            <person name="Zhou J.J."/>
            <person name="Brown S.J."/>
            <person name="Scherer S.E."/>
            <person name="Richards S."/>
            <person name="Blissard G.W."/>
        </authorList>
    </citation>
    <scope>NUCLEOTIDE SEQUENCE</scope>
</reference>
<keyword evidence="5" id="KW-1185">Reference proteome</keyword>
<organism evidence="4 5">
    <name type="scientific">Manduca sexta</name>
    <name type="common">Tobacco hawkmoth</name>
    <name type="synonym">Tobacco hornworm</name>
    <dbReference type="NCBI Taxonomy" id="7130"/>
    <lineage>
        <taxon>Eukaryota</taxon>
        <taxon>Metazoa</taxon>
        <taxon>Ecdysozoa</taxon>
        <taxon>Arthropoda</taxon>
        <taxon>Hexapoda</taxon>
        <taxon>Insecta</taxon>
        <taxon>Pterygota</taxon>
        <taxon>Neoptera</taxon>
        <taxon>Endopterygota</taxon>
        <taxon>Lepidoptera</taxon>
        <taxon>Glossata</taxon>
        <taxon>Ditrysia</taxon>
        <taxon>Bombycoidea</taxon>
        <taxon>Sphingidae</taxon>
        <taxon>Sphinginae</taxon>
        <taxon>Sphingini</taxon>
        <taxon>Manduca</taxon>
    </lineage>
</organism>
<sequence>AIIFLALLGVAAAHQAFSSQQVHKYDGHHHPVHHHGHHDYYTYPKYDFEYKVHDPHTGDHKGQREFRDGDVVKGYYWLHQPDGSIRHVDYHGDKHSGFHATVKHSTHHIAPKHSHY</sequence>
<proteinExistence type="predicted"/>
<dbReference type="PANTHER" id="PTHR12236:SF76">
    <property type="entry name" value="ADULT-SPECIFIC CUTICULAR PROTEIN ACP-20-LIKE PROTEIN"/>
    <property type="match status" value="1"/>
</dbReference>
<dbReference type="GO" id="GO:0005615">
    <property type="term" value="C:extracellular space"/>
    <property type="evidence" value="ECO:0007669"/>
    <property type="project" value="TreeGrafter"/>
</dbReference>
<evidence type="ECO:0000256" key="2">
    <source>
        <dbReference type="ARBA" id="ARBA00022729"/>
    </source>
</evidence>
<evidence type="ECO:0000256" key="3">
    <source>
        <dbReference type="PROSITE-ProRule" id="PRU00497"/>
    </source>
</evidence>
<comment type="caution">
    <text evidence="4">The sequence shown here is derived from an EMBL/GenBank/DDBJ whole genome shotgun (WGS) entry which is preliminary data.</text>
</comment>
<dbReference type="GO" id="GO:0042302">
    <property type="term" value="F:structural constituent of cuticle"/>
    <property type="evidence" value="ECO:0007669"/>
    <property type="project" value="UniProtKB-UniRule"/>
</dbReference>
<evidence type="ECO:0008006" key="6">
    <source>
        <dbReference type="Google" id="ProtNLM"/>
    </source>
</evidence>
<keyword evidence="2" id="KW-0732">Signal</keyword>
<dbReference type="EMBL" id="JH668995">
    <property type="protein sequence ID" value="KAG6463543.1"/>
    <property type="molecule type" value="Genomic_DNA"/>
</dbReference>
<dbReference type="InterPro" id="IPR000618">
    <property type="entry name" value="Insect_cuticle"/>
</dbReference>
<dbReference type="Proteomes" id="UP000791440">
    <property type="component" value="Unassembled WGS sequence"/>
</dbReference>
<accession>A0A921ZTC6</accession>
<dbReference type="AlphaFoldDB" id="A0A921ZTC6"/>
<feature type="non-terminal residue" evidence="4">
    <location>
        <position position="1"/>
    </location>
</feature>
<dbReference type="PROSITE" id="PS51155">
    <property type="entry name" value="CHIT_BIND_RR_2"/>
    <property type="match status" value="1"/>
</dbReference>
<reference evidence="4" key="2">
    <citation type="submission" date="2020-12" db="EMBL/GenBank/DDBJ databases">
        <authorList>
            <person name="Kanost M."/>
        </authorList>
    </citation>
    <scope>NUCLEOTIDE SEQUENCE</scope>
</reference>
<protein>
    <recommendedName>
        <fullName evidence="6">Cuticle protein</fullName>
    </recommendedName>
</protein>
<evidence type="ECO:0000313" key="5">
    <source>
        <dbReference type="Proteomes" id="UP000791440"/>
    </source>
</evidence>